<keyword evidence="2" id="KW-1185">Reference proteome</keyword>
<dbReference type="Proteomes" id="UP000270094">
    <property type="component" value="Unassembled WGS sequence"/>
</dbReference>
<dbReference type="AlphaFoldDB" id="A0A3P7JJI4"/>
<sequence length="49" mass="5121">MQTSFVLVTLSKNCLGHARAVVHHHDVAHDLALQTIGGATAGVVAAHHK</sequence>
<evidence type="ECO:0000313" key="2">
    <source>
        <dbReference type="Proteomes" id="UP000270094"/>
    </source>
</evidence>
<gene>
    <name evidence="1" type="ORF">SVUK_LOCUS20929</name>
</gene>
<proteinExistence type="predicted"/>
<name>A0A3P7JJI4_STRVU</name>
<dbReference type="EMBL" id="UYYB01147388">
    <property type="protein sequence ID" value="VDM85931.1"/>
    <property type="molecule type" value="Genomic_DNA"/>
</dbReference>
<organism evidence="1 2">
    <name type="scientific">Strongylus vulgaris</name>
    <name type="common">Blood worm</name>
    <dbReference type="NCBI Taxonomy" id="40348"/>
    <lineage>
        <taxon>Eukaryota</taxon>
        <taxon>Metazoa</taxon>
        <taxon>Ecdysozoa</taxon>
        <taxon>Nematoda</taxon>
        <taxon>Chromadorea</taxon>
        <taxon>Rhabditida</taxon>
        <taxon>Rhabditina</taxon>
        <taxon>Rhabditomorpha</taxon>
        <taxon>Strongyloidea</taxon>
        <taxon>Strongylidae</taxon>
        <taxon>Strongylus</taxon>
    </lineage>
</organism>
<accession>A0A3P7JJI4</accession>
<evidence type="ECO:0000313" key="1">
    <source>
        <dbReference type="EMBL" id="VDM85931.1"/>
    </source>
</evidence>
<protein>
    <submittedName>
        <fullName evidence="1">Uncharacterized protein</fullName>
    </submittedName>
</protein>
<reference evidence="1 2" key="1">
    <citation type="submission" date="2018-11" db="EMBL/GenBank/DDBJ databases">
        <authorList>
            <consortium name="Pathogen Informatics"/>
        </authorList>
    </citation>
    <scope>NUCLEOTIDE SEQUENCE [LARGE SCALE GENOMIC DNA]</scope>
</reference>